<protein>
    <recommendedName>
        <fullName evidence="3">Transcription factor domain-containing protein</fullName>
    </recommendedName>
</protein>
<proteinExistence type="predicted"/>
<dbReference type="PANTHER" id="PTHR47785">
    <property type="entry name" value="ZN(II)2CYS6 TRANSCRIPTION FACTOR (EUROFUNG)-RELATED-RELATED"/>
    <property type="match status" value="1"/>
</dbReference>
<accession>A0A3D8T0X6</accession>
<dbReference type="AlphaFoldDB" id="A0A3D8T0X6"/>
<keyword evidence="2" id="KW-1185">Reference proteome</keyword>
<sequence>MTSMESPATVLAPLTMSQTKKELLTHLNMDPKTYVLMASEAGHVYKWLTSDVQHIKKYCKRNSPYSWNDMSEKSKDDAIERISGGGDLLTSYYWKLATPTEDCSNWIARWFLYQKFRFRDERNHTKVRRRLINSGISGSDKHNSMVFSSSRIAESDVGFRNQGIPEYQGVGRSSYGKVMFDPRQPPMEEVAGISSRPSGANTERKDHSPVIVDTLSAKTNSTVSDTCFGIPAFQVPQRRTTEVQKILQWPAVQTLLQSEGVDVSRWQGDSRGTEGWLIEVTRAFGNALPLDRPMDISYDETGELDLDRGCIMLNKTYIEGLCEAYFQSFHCICPILDQELFYLVTLPRVLRHSFSEVQEGSSLVLLVLALGCITRENNTGTPILNAGRDTGIRGTPERPPGLTFLNEAKRRFGISLTDWSITNLETYILCSIYYAQISRNMEYWRMSLLSLSANGGQYIAIGFQGVIGYVLFLKGELGLDLPGITALQDSVPLPVFLSDKIVPKGEPEHELFVEYHFLAQITLKSLINRARLSNQESSKAPLVRNTLYVEYILTMAESEHYYTKVRNGL</sequence>
<dbReference type="InterPro" id="IPR053181">
    <property type="entry name" value="EcdB-like_regulator"/>
</dbReference>
<evidence type="ECO:0000313" key="2">
    <source>
        <dbReference type="Proteomes" id="UP000256328"/>
    </source>
</evidence>
<comment type="caution">
    <text evidence="1">The sequence shown here is derived from an EMBL/GenBank/DDBJ whole genome shotgun (WGS) entry which is preliminary data.</text>
</comment>
<reference evidence="1 2" key="1">
    <citation type="journal article" date="2018" name="IMA Fungus">
        <title>IMA Genome-F 9: Draft genome sequence of Annulohypoxylon stygium, Aspergillus mulundensis, Berkeleyomyces basicola (syn. Thielaviopsis basicola), Ceratocystis smalleyi, two Cercospora beticola strains, Coleophoma cylindrospora, Fusarium fracticaudum, Phialophora cf. hyalina, and Morchella septimelata.</title>
        <authorList>
            <person name="Wingfield B.D."/>
            <person name="Bills G.F."/>
            <person name="Dong Y."/>
            <person name="Huang W."/>
            <person name="Nel W.J."/>
            <person name="Swalarsk-Parry B.S."/>
            <person name="Vaghefi N."/>
            <person name="Wilken P.M."/>
            <person name="An Z."/>
            <person name="de Beer Z.W."/>
            <person name="De Vos L."/>
            <person name="Chen L."/>
            <person name="Duong T.A."/>
            <person name="Gao Y."/>
            <person name="Hammerbacher A."/>
            <person name="Kikkert J.R."/>
            <person name="Li Y."/>
            <person name="Li H."/>
            <person name="Li K."/>
            <person name="Li Q."/>
            <person name="Liu X."/>
            <person name="Ma X."/>
            <person name="Naidoo K."/>
            <person name="Pethybridge S.J."/>
            <person name="Sun J."/>
            <person name="Steenkamp E.T."/>
            <person name="van der Nest M.A."/>
            <person name="van Wyk S."/>
            <person name="Wingfield M.J."/>
            <person name="Xiong C."/>
            <person name="Yue Q."/>
            <person name="Zhang X."/>
        </authorList>
    </citation>
    <scope>NUCLEOTIDE SEQUENCE [LARGE SCALE GENOMIC DNA]</scope>
    <source>
        <strain evidence="1 2">BP5796</strain>
    </source>
</reference>
<dbReference type="CDD" id="cd12148">
    <property type="entry name" value="fungal_TF_MHR"/>
    <property type="match status" value="1"/>
</dbReference>
<dbReference type="PANTHER" id="PTHR47785:SF6">
    <property type="entry name" value="ZN(II)2CYS6 TRANSCRIPTION FACTOR (EUROFUNG)"/>
    <property type="match status" value="1"/>
</dbReference>
<organism evidence="1 2">
    <name type="scientific">Coleophoma crateriformis</name>
    <dbReference type="NCBI Taxonomy" id="565419"/>
    <lineage>
        <taxon>Eukaryota</taxon>
        <taxon>Fungi</taxon>
        <taxon>Dikarya</taxon>
        <taxon>Ascomycota</taxon>
        <taxon>Pezizomycotina</taxon>
        <taxon>Leotiomycetes</taxon>
        <taxon>Helotiales</taxon>
        <taxon>Dermateaceae</taxon>
        <taxon>Coleophoma</taxon>
    </lineage>
</organism>
<dbReference type="OrthoDB" id="3535300at2759"/>
<gene>
    <name evidence="1" type="ORF">BP5796_01619</name>
</gene>
<name>A0A3D8T0X6_9HELO</name>
<evidence type="ECO:0000313" key="1">
    <source>
        <dbReference type="EMBL" id="RDW92225.1"/>
    </source>
</evidence>
<evidence type="ECO:0008006" key="3">
    <source>
        <dbReference type="Google" id="ProtNLM"/>
    </source>
</evidence>
<dbReference type="Proteomes" id="UP000256328">
    <property type="component" value="Unassembled WGS sequence"/>
</dbReference>
<dbReference type="EMBL" id="PDLN01000002">
    <property type="protein sequence ID" value="RDW92225.1"/>
    <property type="molecule type" value="Genomic_DNA"/>
</dbReference>